<protein>
    <submittedName>
        <fullName evidence="2">Uncharacterized protein</fullName>
    </submittedName>
</protein>
<feature type="transmembrane region" description="Helical" evidence="1">
    <location>
        <begin position="264"/>
        <end position="282"/>
    </location>
</feature>
<dbReference type="RefSeq" id="WP_147395794.1">
    <property type="nucleotide sequence ID" value="NZ_RAXT01000015.1"/>
</dbReference>
<feature type="transmembrane region" description="Helical" evidence="1">
    <location>
        <begin position="343"/>
        <end position="368"/>
    </location>
</feature>
<feature type="transmembrane region" description="Helical" evidence="1">
    <location>
        <begin position="202"/>
        <end position="220"/>
    </location>
</feature>
<sequence length="421" mass="48031">MIKAIMPVSAERKLIGQLIQYRLKFYIQTTADAVQRHKHLILLVGLLAGPMIFAVLLALAKPLISILHAENMLESIKIWSIFLFIHLLWSSFQQKALNGGEGYQYIAMTPLTLRIRISVELGFLAPLSFAILLPFIIALVYVWATDTFYQAIIDSFLIVLWGIELLLIQMLVCQKNKYLIALCLASFLAPLSLVLFKVEILSIFISFILVAVTYRQWVIAKISKPRNIQLPQVLRIQAKHSVNINWLRVSLRKILNKQVMKQHILFFIFAFSASVVLAWFAQQKDTWILLYIALSPLRLMNLMSAFYITAILLYIVTIKTMLASTYTTTARFWLSQGISNRQALISETVVLWGIAVIAALPTLIWIILSNGMVKSLFMIGLMMFAVALIQHIFRQPERVHGTVTLVLTTIWFVISYLLLSF</sequence>
<gene>
    <name evidence="2" type="ORF">D7V20_09115</name>
</gene>
<dbReference type="EMBL" id="RAXT01000015">
    <property type="protein sequence ID" value="RKG37899.1"/>
    <property type="molecule type" value="Genomic_DNA"/>
</dbReference>
<feature type="transmembrane region" description="Helical" evidence="1">
    <location>
        <begin position="121"/>
        <end position="142"/>
    </location>
</feature>
<evidence type="ECO:0000313" key="3">
    <source>
        <dbReference type="Proteomes" id="UP000280405"/>
    </source>
</evidence>
<feature type="transmembrane region" description="Helical" evidence="1">
    <location>
        <begin position="400"/>
        <end position="419"/>
    </location>
</feature>
<keyword evidence="3" id="KW-1185">Reference proteome</keyword>
<organism evidence="2 3">
    <name type="scientific">Acinetobacter rongchengensis</name>
    <dbReference type="NCBI Taxonomy" id="2419601"/>
    <lineage>
        <taxon>Bacteria</taxon>
        <taxon>Pseudomonadati</taxon>
        <taxon>Pseudomonadota</taxon>
        <taxon>Gammaproteobacteria</taxon>
        <taxon>Moraxellales</taxon>
        <taxon>Moraxellaceae</taxon>
        <taxon>Acinetobacter</taxon>
    </lineage>
</organism>
<feature type="transmembrane region" description="Helical" evidence="1">
    <location>
        <begin position="40"/>
        <end position="60"/>
    </location>
</feature>
<dbReference type="Proteomes" id="UP000280405">
    <property type="component" value="Unassembled WGS sequence"/>
</dbReference>
<proteinExistence type="predicted"/>
<comment type="caution">
    <text evidence="2">The sequence shown here is derived from an EMBL/GenBank/DDBJ whole genome shotgun (WGS) entry which is preliminary data.</text>
</comment>
<accession>A0A3A8EUR9</accession>
<feature type="transmembrane region" description="Helical" evidence="1">
    <location>
        <begin position="72"/>
        <end position="89"/>
    </location>
</feature>
<feature type="transmembrane region" description="Helical" evidence="1">
    <location>
        <begin position="302"/>
        <end position="322"/>
    </location>
</feature>
<feature type="transmembrane region" description="Helical" evidence="1">
    <location>
        <begin position="148"/>
        <end position="167"/>
    </location>
</feature>
<feature type="transmembrane region" description="Helical" evidence="1">
    <location>
        <begin position="179"/>
        <end position="196"/>
    </location>
</feature>
<dbReference type="OrthoDB" id="6672683at2"/>
<feature type="transmembrane region" description="Helical" evidence="1">
    <location>
        <begin position="374"/>
        <end position="393"/>
    </location>
</feature>
<keyword evidence="1" id="KW-0812">Transmembrane</keyword>
<dbReference type="AlphaFoldDB" id="A0A3A8EUR9"/>
<evidence type="ECO:0000256" key="1">
    <source>
        <dbReference type="SAM" id="Phobius"/>
    </source>
</evidence>
<evidence type="ECO:0000313" key="2">
    <source>
        <dbReference type="EMBL" id="RKG37899.1"/>
    </source>
</evidence>
<reference evidence="2 3" key="1">
    <citation type="submission" date="2018-09" db="EMBL/GenBank/DDBJ databases">
        <title>The draft genome of Acinetobacter spp. strains.</title>
        <authorList>
            <person name="Qin J."/>
            <person name="Feng Y."/>
            <person name="Zong Z."/>
        </authorList>
    </citation>
    <scope>NUCLEOTIDE SEQUENCE [LARGE SCALE GENOMIC DNA]</scope>
    <source>
        <strain evidence="2 3">WCHAc060115</strain>
    </source>
</reference>
<keyword evidence="1" id="KW-1133">Transmembrane helix</keyword>
<name>A0A3A8EUR9_9GAMM</name>
<keyword evidence="1" id="KW-0472">Membrane</keyword>